<organism evidence="3 4">
    <name type="scientific">Lujinxingia vulgaris</name>
    <dbReference type="NCBI Taxonomy" id="2600176"/>
    <lineage>
        <taxon>Bacteria</taxon>
        <taxon>Deltaproteobacteria</taxon>
        <taxon>Bradymonadales</taxon>
        <taxon>Lujinxingiaceae</taxon>
        <taxon>Lujinxingia</taxon>
    </lineage>
</organism>
<dbReference type="Proteomes" id="UP000321046">
    <property type="component" value="Unassembled WGS sequence"/>
</dbReference>
<dbReference type="AlphaFoldDB" id="A0A5C6XLF1"/>
<reference evidence="3 4" key="1">
    <citation type="submission" date="2019-08" db="EMBL/GenBank/DDBJ databases">
        <title>Bradymonadales sp. TMQ2.</title>
        <authorList>
            <person name="Liang Q."/>
        </authorList>
    </citation>
    <scope>NUCLEOTIDE SEQUENCE [LARGE SCALE GENOMIC DNA]</scope>
    <source>
        <strain evidence="3 4">TMQ2</strain>
    </source>
</reference>
<proteinExistence type="predicted"/>
<dbReference type="OrthoDB" id="5490278at2"/>
<dbReference type="SUPFAM" id="SSF53756">
    <property type="entry name" value="UDP-Glycosyltransferase/glycogen phosphorylase"/>
    <property type="match status" value="1"/>
</dbReference>
<protein>
    <submittedName>
        <fullName evidence="3">Glycosyltransferase family 4 protein</fullName>
    </submittedName>
</protein>
<dbReference type="GO" id="GO:0016757">
    <property type="term" value="F:glycosyltransferase activity"/>
    <property type="evidence" value="ECO:0007669"/>
    <property type="project" value="UniProtKB-KW"/>
</dbReference>
<evidence type="ECO:0000256" key="2">
    <source>
        <dbReference type="ARBA" id="ARBA00022679"/>
    </source>
</evidence>
<dbReference type="Pfam" id="PF13692">
    <property type="entry name" value="Glyco_trans_1_4"/>
    <property type="match status" value="1"/>
</dbReference>
<comment type="caution">
    <text evidence="3">The sequence shown here is derived from an EMBL/GenBank/DDBJ whole genome shotgun (WGS) entry which is preliminary data.</text>
</comment>
<dbReference type="EMBL" id="VOSL01000013">
    <property type="protein sequence ID" value="TXD42799.1"/>
    <property type="molecule type" value="Genomic_DNA"/>
</dbReference>
<name>A0A5C6XLF1_9DELT</name>
<evidence type="ECO:0000313" key="4">
    <source>
        <dbReference type="Proteomes" id="UP000321046"/>
    </source>
</evidence>
<gene>
    <name evidence="3" type="ORF">FRC96_02625</name>
</gene>
<dbReference type="PANTHER" id="PTHR12526:SF510">
    <property type="entry name" value="D-INOSITOL 3-PHOSPHATE GLYCOSYLTRANSFERASE"/>
    <property type="match status" value="1"/>
</dbReference>
<dbReference type="RefSeq" id="WP_146972483.1">
    <property type="nucleotide sequence ID" value="NZ_VOSL01000013.1"/>
</dbReference>
<dbReference type="CDD" id="cd03801">
    <property type="entry name" value="GT4_PimA-like"/>
    <property type="match status" value="1"/>
</dbReference>
<dbReference type="Gene3D" id="3.40.50.2000">
    <property type="entry name" value="Glycogen Phosphorylase B"/>
    <property type="match status" value="2"/>
</dbReference>
<dbReference type="PANTHER" id="PTHR12526">
    <property type="entry name" value="GLYCOSYLTRANSFERASE"/>
    <property type="match status" value="1"/>
</dbReference>
<evidence type="ECO:0000313" key="3">
    <source>
        <dbReference type="EMBL" id="TXD42799.1"/>
    </source>
</evidence>
<keyword evidence="2 3" id="KW-0808">Transferase</keyword>
<evidence type="ECO:0000256" key="1">
    <source>
        <dbReference type="ARBA" id="ARBA00022676"/>
    </source>
</evidence>
<accession>A0A5C6XLF1</accession>
<keyword evidence="1" id="KW-0328">Glycosyltransferase</keyword>
<sequence length="428" mass="46478">MVCAPRPLLRSLTLRTPGTSTAPRFCAAPPRHRPHLHLDLLAPMTLAIFIHDSIFYPHAGQMWAPGAPDRASWEPYLEVFDRLTVAGRLRPATPPPGASRADRPGVNFVALPDLASPTRWLTHMPHALCQLDALIAPADLVIARTSVLGNLAAFCALRAQKNLVFEVVGCPLGAYWHHGSISGKIYAPLAALQTRALAARAPFVHYVTRHYLQRRYPSKGRTLALSDARIEPPSRAGLRSRLARIDAGGASPARVGMIAAYDLHYKGLDVLLQATALLPERLRPSLHIVGSGDPAPWLERARKMGLGGRLHFEGVLPRRDVFDWLDTLDLYVQPSREDALPRAVVEALSRAVPTLGSSAGGLPELLPVDALHPPGDARALASDLTRYLTEPTLLRAAATRGVETAREVADPARAAEHHDFLRRAAGLV</sequence>